<dbReference type="InterPro" id="IPR011763">
    <property type="entry name" value="COA_CT_C"/>
</dbReference>
<name>T1PBE2_MUSDO</name>
<evidence type="ECO:0000313" key="13">
    <source>
        <dbReference type="Proteomes" id="UP001652621"/>
    </source>
</evidence>
<proteinExistence type="evidence at transcript level"/>
<comment type="similarity">
    <text evidence="1">Belongs to the AccD/PCCB family.</text>
</comment>
<feature type="domain" description="CoA carboxyltransferase N-terminal" evidence="9">
    <location>
        <begin position="47"/>
        <end position="305"/>
    </location>
</feature>
<dbReference type="PANTHER" id="PTHR22855:SF13">
    <property type="entry name" value="METHYLCROTONOYL-COA CARBOXYLASE BETA CHAIN, MITOCHONDRIAL"/>
    <property type="match status" value="1"/>
</dbReference>
<dbReference type="UniPathway" id="UPA00363">
    <property type="reaction ID" value="UER00861"/>
</dbReference>
<evidence type="ECO:0000313" key="14">
    <source>
        <dbReference type="RefSeq" id="XP_005181508.1"/>
    </source>
</evidence>
<dbReference type="PANTHER" id="PTHR22855">
    <property type="entry name" value="ACETYL, PROPIONYL, PYRUVATE, AND GLUTACONYL CARBOXYLASE-RELATED"/>
    <property type="match status" value="1"/>
</dbReference>
<dbReference type="EnsemblMetazoa" id="MDOA002480-RA">
    <property type="protein sequence ID" value="MDOA002480-PA"/>
    <property type="gene ID" value="MDOA002480"/>
</dbReference>
<accession>T1PBE2</accession>
<evidence type="ECO:0000256" key="5">
    <source>
        <dbReference type="ARBA" id="ARBA00031237"/>
    </source>
</evidence>
<dbReference type="InterPro" id="IPR034733">
    <property type="entry name" value="AcCoA_carboxyl_beta"/>
</dbReference>
<dbReference type="GO" id="GO:0005739">
    <property type="term" value="C:mitochondrion"/>
    <property type="evidence" value="ECO:0007669"/>
    <property type="project" value="TreeGrafter"/>
</dbReference>
<protein>
    <recommendedName>
        <fullName evidence="8">Probable methylcrotonoyl-CoA carboxylase beta chain, mitochondrial</fullName>
        <ecNumber evidence="3">6.4.1.4</ecNumber>
    </recommendedName>
    <alternativeName>
        <fullName evidence="6">3-methylcrotonyl-CoA carboxylase 2</fullName>
    </alternativeName>
    <alternativeName>
        <fullName evidence="4">3-methylcrotonyl-CoA carboxylase non-biotin-containing subunit</fullName>
    </alternativeName>
    <alternativeName>
        <fullName evidence="5">3-methylcrotonyl-CoA:carbon dioxide ligase subunit beta</fullName>
    </alternativeName>
</protein>
<evidence type="ECO:0000313" key="12">
    <source>
        <dbReference type="EnsemblMetazoa" id="MDOA002480-PA"/>
    </source>
</evidence>
<gene>
    <name evidence="12" type="primary">101897849</name>
    <name evidence="14" type="synonym">LOC101897849</name>
</gene>
<reference evidence="12" key="2">
    <citation type="submission" date="2020-05" db="UniProtKB">
        <authorList>
            <consortium name="EnsemblMetazoa"/>
        </authorList>
    </citation>
    <scope>IDENTIFICATION</scope>
    <source>
        <strain evidence="12">Aabys</strain>
    </source>
</reference>
<keyword evidence="13" id="KW-1185">Reference proteome</keyword>
<comment type="pathway">
    <text evidence="2">Amino-acid degradation; L-leucine degradation; (S)-3-hydroxy-3-methylglutaryl-CoA from 3-isovaleryl-CoA: step 2/3.</text>
</comment>
<dbReference type="PROSITE" id="PS50980">
    <property type="entry name" value="COA_CT_NTER"/>
    <property type="match status" value="1"/>
</dbReference>
<reference evidence="14" key="3">
    <citation type="submission" date="2025-04" db="UniProtKB">
        <authorList>
            <consortium name="RefSeq"/>
        </authorList>
    </citation>
    <scope>IDENTIFICATION</scope>
</reference>
<dbReference type="VEuPathDB" id="VectorBase:MDOMA2_003996"/>
<sequence>MLKLRCVLNTQLWRTAGSVRLLHVGEANVLPTAVDKNSSEFKENEKDMSKLVNELRTITSEVLTGGGAKAIERHTSRGKLLARERINKLLDKGSPFLELGTLAGYQLYGSEVVNSGGIVTGIGRVCGTECVVVANDATVKGGSYYPITVKKHLRAQEIAQENRLPCIYLVDSGGANLPRQDEVFPDKLHFGRIFYNQANMSAMGIPQIAVVMGSCTAGGAYVPAMADESIIVKKQGTIFLAGPPLVKAATGEEVSAEDLGGADLHCKTSGVTDHYAVDDEHALYLARQVVSNLNLPATNNYDEQLLYSSKKAIKASNNSIETEVEEPKYDPRELYGIVGPNLTKSFDVREVIARIVDGSRFTEFKKLYGETLVCGFAKLYGHTVGIVGNNGVLFSESALKGSHFIQLCAQRNIPLVFLQNITGFMVGRDAEANGIAKNGAKMVTAVACANVPKFTVIIGGSYGAGNYGMCGRAYSPRFLYMWPNSRISVMGGTQAANVMAQITADQRKREGKDFSEDEANKLKAPIMEKFEKEGSPYYSTARLWDDGIIDPANTRQVLGLSLKAALNNPGNGTKFGVFRM</sequence>
<evidence type="ECO:0000256" key="4">
    <source>
        <dbReference type="ARBA" id="ARBA00031109"/>
    </source>
</evidence>
<dbReference type="FunFam" id="3.90.226.10:FF:000004">
    <property type="entry name" value="Methylcrotonoyl-CoA carboxylase beta chain"/>
    <property type="match status" value="1"/>
</dbReference>
<dbReference type="VEuPathDB" id="VectorBase:MDOA002480"/>
<evidence type="ECO:0000259" key="10">
    <source>
        <dbReference type="PROSITE" id="PS50989"/>
    </source>
</evidence>
<evidence type="ECO:0000256" key="7">
    <source>
        <dbReference type="ARBA" id="ARBA00052347"/>
    </source>
</evidence>
<dbReference type="Pfam" id="PF01039">
    <property type="entry name" value="Carboxyl_trans"/>
    <property type="match status" value="1"/>
</dbReference>
<dbReference type="KEGG" id="mde:101897849"/>
<evidence type="ECO:0000313" key="11">
    <source>
        <dbReference type="EMBL" id="AFP60084.1"/>
    </source>
</evidence>
<dbReference type="Proteomes" id="UP001652621">
    <property type="component" value="Unplaced"/>
</dbReference>
<feature type="domain" description="CoA carboxyltransferase C-terminal" evidence="10">
    <location>
        <begin position="323"/>
        <end position="572"/>
    </location>
</feature>
<organism evidence="11">
    <name type="scientific">Musca domestica</name>
    <name type="common">House fly</name>
    <dbReference type="NCBI Taxonomy" id="7370"/>
    <lineage>
        <taxon>Eukaryota</taxon>
        <taxon>Metazoa</taxon>
        <taxon>Ecdysozoa</taxon>
        <taxon>Arthropoda</taxon>
        <taxon>Hexapoda</taxon>
        <taxon>Insecta</taxon>
        <taxon>Pterygota</taxon>
        <taxon>Neoptera</taxon>
        <taxon>Endopterygota</taxon>
        <taxon>Diptera</taxon>
        <taxon>Brachycera</taxon>
        <taxon>Muscomorpha</taxon>
        <taxon>Muscoidea</taxon>
        <taxon>Muscidae</taxon>
        <taxon>Musca</taxon>
    </lineage>
</organism>
<dbReference type="GO" id="GO:1905202">
    <property type="term" value="C:methylcrotonoyl-CoA carboxylase complex"/>
    <property type="evidence" value="ECO:0007669"/>
    <property type="project" value="TreeGrafter"/>
</dbReference>
<evidence type="ECO:0000256" key="3">
    <source>
        <dbReference type="ARBA" id="ARBA00026116"/>
    </source>
</evidence>
<dbReference type="InterPro" id="IPR045190">
    <property type="entry name" value="MCCB/AccD1-like"/>
</dbReference>
<reference evidence="11" key="1">
    <citation type="submission" date="2012-08" db="EMBL/GenBank/DDBJ databases">
        <title>Transcriptome of adult Musca domestica launches a platform for comparative house fly gene expression and characterization of differential gene expression among resistant and susceptible house flies.</title>
        <authorList>
            <person name="Liu N."/>
            <person name="Zhang L."/>
            <person name="Li M."/>
            <person name="Reid W."/>
        </authorList>
    </citation>
    <scope>NUCLEOTIDE SEQUENCE</scope>
    <source>
        <strain evidence="11">ALHF</strain>
        <tissue evidence="11">Whole body</tissue>
    </source>
</reference>
<evidence type="ECO:0000256" key="1">
    <source>
        <dbReference type="ARBA" id="ARBA00006102"/>
    </source>
</evidence>
<dbReference type="eggNOG" id="KOG0540">
    <property type="taxonomic scope" value="Eukaryota"/>
</dbReference>
<dbReference type="STRING" id="7370.T1PBE2"/>
<dbReference type="OrthoDB" id="439921at2759"/>
<dbReference type="GO" id="GO:0006552">
    <property type="term" value="P:L-leucine catabolic process"/>
    <property type="evidence" value="ECO:0007669"/>
    <property type="project" value="UniProtKB-UniPathway"/>
</dbReference>
<dbReference type="PROSITE" id="PS50989">
    <property type="entry name" value="COA_CT_CTER"/>
    <property type="match status" value="1"/>
</dbReference>
<dbReference type="InterPro" id="IPR011762">
    <property type="entry name" value="COA_CT_N"/>
</dbReference>
<dbReference type="EMBL" id="KA645455">
    <property type="protein sequence ID" value="AFP60084.1"/>
    <property type="molecule type" value="mRNA"/>
</dbReference>
<dbReference type="SUPFAM" id="SSF52096">
    <property type="entry name" value="ClpP/crotonase"/>
    <property type="match status" value="2"/>
</dbReference>
<dbReference type="FunFam" id="3.90.226.10:FF:000007">
    <property type="entry name" value="Methylcrotonoyl-CoA carboxylase subunit beta"/>
    <property type="match status" value="1"/>
</dbReference>
<keyword evidence="11" id="KW-0808">Transferase</keyword>
<dbReference type="InterPro" id="IPR029045">
    <property type="entry name" value="ClpP/crotonase-like_dom_sf"/>
</dbReference>
<dbReference type="AlphaFoldDB" id="T1PBE2"/>
<comment type="catalytic activity">
    <reaction evidence="7">
        <text>3-methylbut-2-enoyl-CoA + hydrogencarbonate + ATP = 3-methyl-(2E)-glutaconyl-CoA + ADP + phosphate + H(+)</text>
        <dbReference type="Rhea" id="RHEA:13589"/>
        <dbReference type="ChEBI" id="CHEBI:15378"/>
        <dbReference type="ChEBI" id="CHEBI:17544"/>
        <dbReference type="ChEBI" id="CHEBI:30616"/>
        <dbReference type="ChEBI" id="CHEBI:43474"/>
        <dbReference type="ChEBI" id="CHEBI:57344"/>
        <dbReference type="ChEBI" id="CHEBI:57346"/>
        <dbReference type="ChEBI" id="CHEBI:456216"/>
        <dbReference type="EC" id="6.4.1.4"/>
    </reaction>
</comment>
<evidence type="ECO:0000259" key="9">
    <source>
        <dbReference type="PROSITE" id="PS50980"/>
    </source>
</evidence>
<dbReference type="Gene3D" id="3.90.226.10">
    <property type="entry name" value="2-enoyl-CoA Hydratase, Chain A, domain 1"/>
    <property type="match status" value="2"/>
</dbReference>
<evidence type="ECO:0000256" key="6">
    <source>
        <dbReference type="ARBA" id="ARBA00031404"/>
    </source>
</evidence>
<evidence type="ECO:0000256" key="8">
    <source>
        <dbReference type="ARBA" id="ARBA00069234"/>
    </source>
</evidence>
<dbReference type="GO" id="GO:0016740">
    <property type="term" value="F:transferase activity"/>
    <property type="evidence" value="ECO:0007669"/>
    <property type="project" value="UniProtKB-KW"/>
</dbReference>
<dbReference type="RefSeq" id="XP_005181508.1">
    <property type="nucleotide sequence ID" value="XM_005181451.3"/>
</dbReference>
<evidence type="ECO:0000256" key="2">
    <source>
        <dbReference type="ARBA" id="ARBA00025711"/>
    </source>
</evidence>
<dbReference type="EC" id="6.4.1.4" evidence="3"/>
<dbReference type="GO" id="GO:0004485">
    <property type="term" value="F:methylcrotonoyl-CoA carboxylase activity"/>
    <property type="evidence" value="ECO:0007669"/>
    <property type="project" value="UniProtKB-EC"/>
</dbReference>